<dbReference type="Pfam" id="PF00069">
    <property type="entry name" value="Pkinase"/>
    <property type="match status" value="1"/>
</dbReference>
<feature type="domain" description="Protein kinase" evidence="14">
    <location>
        <begin position="154"/>
        <end position="444"/>
    </location>
</feature>
<sequence length="457" mass="51908">MPVADSSKPPSPDVEICSSDGDGEPFCFTFWSNDSKGIEVRRKGCFQSPDDCSGHTSCVSHEKTKSLHFCCCEGDLCNKEFFYEPIWIDNEGDNQMYDLPTIPKVLVIVIFIVSCVVAGAYAIKRRQYSCISDKHRHIQVAHNLSAEESGLRPIELLEVKAQGRFGVVWKAKYKNDYVAVKSLSLEYYQLWSNELDVFKLPKMSHENIVHFIGGEDRSSSIPKAYWIITAYQELGSLHDYLKFNTVTWEQLCIISFTMARGLAHLHEEIPCEKSDIFKPSIAHRDFKSANVLLKNDLTACIADFGFAFVFRSAVCDSNHERIGTKRYMAPEVLEGVVGFSNYAFLCMDMYACALVLWEILSRCCVHEDAESKYRLPYEAELGENISIETLQEFVVAKKGRPLLKEAWKNNTLLSNVCEIIEDCWDHDAEARLSAACVTERFSWYLRSAVSSDTKLIV</sequence>
<evidence type="ECO:0000256" key="4">
    <source>
        <dbReference type="ARBA" id="ARBA00022679"/>
    </source>
</evidence>
<comment type="cofactor">
    <cofactor evidence="13">
        <name>Mg(2+)</name>
        <dbReference type="ChEBI" id="CHEBI:18420"/>
    </cofactor>
    <cofactor evidence="13">
        <name>Mn(2+)</name>
        <dbReference type="ChEBI" id="CHEBI:29035"/>
    </cofactor>
</comment>
<evidence type="ECO:0000256" key="11">
    <source>
        <dbReference type="ARBA" id="ARBA00023136"/>
    </source>
</evidence>
<dbReference type="GO" id="GO:0017002">
    <property type="term" value="F:activin receptor activity"/>
    <property type="evidence" value="ECO:0007669"/>
    <property type="project" value="TreeGrafter"/>
</dbReference>
<organism evidence="15 16">
    <name type="scientific">Parthenolecanium corni</name>
    <dbReference type="NCBI Taxonomy" id="536013"/>
    <lineage>
        <taxon>Eukaryota</taxon>
        <taxon>Metazoa</taxon>
        <taxon>Ecdysozoa</taxon>
        <taxon>Arthropoda</taxon>
        <taxon>Hexapoda</taxon>
        <taxon>Insecta</taxon>
        <taxon>Pterygota</taxon>
        <taxon>Neoptera</taxon>
        <taxon>Paraneoptera</taxon>
        <taxon>Hemiptera</taxon>
        <taxon>Sternorrhyncha</taxon>
        <taxon>Coccoidea</taxon>
        <taxon>Coccidae</taxon>
        <taxon>Parthenolecanium</taxon>
    </lineage>
</organism>
<keyword evidence="3 13" id="KW-0723">Serine/threonine-protein kinase</keyword>
<evidence type="ECO:0000256" key="7">
    <source>
        <dbReference type="ARBA" id="ARBA00022741"/>
    </source>
</evidence>
<dbReference type="Gene3D" id="3.30.200.20">
    <property type="entry name" value="Phosphorylase Kinase, domain 1"/>
    <property type="match status" value="1"/>
</dbReference>
<keyword evidence="5 13" id="KW-0812">Transmembrane</keyword>
<evidence type="ECO:0000256" key="10">
    <source>
        <dbReference type="ARBA" id="ARBA00022989"/>
    </source>
</evidence>
<dbReference type="InterPro" id="IPR000472">
    <property type="entry name" value="Activin_recp"/>
</dbReference>
<comment type="caution">
    <text evidence="15">The sequence shown here is derived from an EMBL/GenBank/DDBJ whole genome shotgun (WGS) entry which is preliminary data.</text>
</comment>
<dbReference type="GO" id="GO:0048185">
    <property type="term" value="F:activin binding"/>
    <property type="evidence" value="ECO:0007669"/>
    <property type="project" value="TreeGrafter"/>
</dbReference>
<keyword evidence="9 13" id="KW-0067">ATP-binding</keyword>
<evidence type="ECO:0000313" key="16">
    <source>
        <dbReference type="Proteomes" id="UP001367676"/>
    </source>
</evidence>
<evidence type="ECO:0000259" key="14">
    <source>
        <dbReference type="PROSITE" id="PS50011"/>
    </source>
</evidence>
<dbReference type="GO" id="GO:0046872">
    <property type="term" value="F:metal ion binding"/>
    <property type="evidence" value="ECO:0007669"/>
    <property type="project" value="UniProtKB-KW"/>
</dbReference>
<dbReference type="PRINTS" id="PR00653">
    <property type="entry name" value="ACTIVIN2R"/>
</dbReference>
<dbReference type="PANTHER" id="PTHR23255">
    <property type="entry name" value="TRANSFORMING GROWTH FACTOR-BETA RECEPTOR TYPE I AND II"/>
    <property type="match status" value="1"/>
</dbReference>
<keyword evidence="10 13" id="KW-1133">Transmembrane helix</keyword>
<evidence type="ECO:0000256" key="5">
    <source>
        <dbReference type="ARBA" id="ARBA00022692"/>
    </source>
</evidence>
<gene>
    <name evidence="15" type="ORF">V9T40_007831</name>
</gene>
<evidence type="ECO:0000256" key="2">
    <source>
        <dbReference type="ARBA" id="ARBA00009605"/>
    </source>
</evidence>
<keyword evidence="11 13" id="KW-0472">Membrane</keyword>
<keyword evidence="16" id="KW-1185">Reference proteome</keyword>
<dbReference type="GO" id="GO:0005524">
    <property type="term" value="F:ATP binding"/>
    <property type="evidence" value="ECO:0007669"/>
    <property type="project" value="UniProtKB-UniRule"/>
</dbReference>
<dbReference type="EMBL" id="JBBCAQ010000020">
    <property type="protein sequence ID" value="KAK7593079.1"/>
    <property type="molecule type" value="Genomic_DNA"/>
</dbReference>
<feature type="transmembrane region" description="Helical" evidence="13">
    <location>
        <begin position="105"/>
        <end position="123"/>
    </location>
</feature>
<accession>A0AAN9Y4I6</accession>
<dbReference type="InterPro" id="IPR000333">
    <property type="entry name" value="TGFB_receptor"/>
</dbReference>
<dbReference type="Pfam" id="PF01064">
    <property type="entry name" value="Activin_recp"/>
    <property type="match status" value="1"/>
</dbReference>
<dbReference type="Proteomes" id="UP001367676">
    <property type="component" value="Unassembled WGS sequence"/>
</dbReference>
<evidence type="ECO:0000256" key="12">
    <source>
        <dbReference type="ARBA" id="ARBA00023170"/>
    </source>
</evidence>
<proteinExistence type="inferred from homology"/>
<keyword evidence="13" id="KW-0464">Manganese</keyword>
<dbReference type="InterPro" id="IPR045860">
    <property type="entry name" value="Snake_toxin-like_sf"/>
</dbReference>
<dbReference type="SUPFAM" id="SSF57302">
    <property type="entry name" value="Snake toxin-like"/>
    <property type="match status" value="1"/>
</dbReference>
<dbReference type="InterPro" id="IPR008271">
    <property type="entry name" value="Ser/Thr_kinase_AS"/>
</dbReference>
<dbReference type="PROSITE" id="PS50011">
    <property type="entry name" value="PROTEIN_KINASE_DOM"/>
    <property type="match status" value="1"/>
</dbReference>
<evidence type="ECO:0000256" key="3">
    <source>
        <dbReference type="ARBA" id="ARBA00022527"/>
    </source>
</evidence>
<dbReference type="CDD" id="cd23615">
    <property type="entry name" value="TFP_LU_ECD_ACVR2"/>
    <property type="match status" value="1"/>
</dbReference>
<comment type="similarity">
    <text evidence="2 13">Belongs to the protein kinase superfamily. TKL Ser/Thr protein kinase family. TGFB receptor subfamily.</text>
</comment>
<keyword evidence="6" id="KW-0732">Signal</keyword>
<dbReference type="AlphaFoldDB" id="A0AAN9Y4I6"/>
<comment type="catalytic activity">
    <reaction evidence="13">
        <text>L-threonyl-[receptor-protein] + ATP = O-phospho-L-threonyl-[receptor-protein] + ADP + H(+)</text>
        <dbReference type="Rhea" id="RHEA:44880"/>
        <dbReference type="Rhea" id="RHEA-COMP:11024"/>
        <dbReference type="Rhea" id="RHEA-COMP:11025"/>
        <dbReference type="ChEBI" id="CHEBI:15378"/>
        <dbReference type="ChEBI" id="CHEBI:30013"/>
        <dbReference type="ChEBI" id="CHEBI:30616"/>
        <dbReference type="ChEBI" id="CHEBI:61977"/>
        <dbReference type="ChEBI" id="CHEBI:456216"/>
        <dbReference type="EC" id="2.7.11.30"/>
    </reaction>
</comment>
<evidence type="ECO:0000256" key="9">
    <source>
        <dbReference type="ARBA" id="ARBA00022840"/>
    </source>
</evidence>
<evidence type="ECO:0000313" key="15">
    <source>
        <dbReference type="EMBL" id="KAK7593079.1"/>
    </source>
</evidence>
<name>A0AAN9Y4I6_9HEMI</name>
<dbReference type="Gene3D" id="2.10.60.10">
    <property type="entry name" value="CD59"/>
    <property type="match status" value="1"/>
</dbReference>
<evidence type="ECO:0000256" key="1">
    <source>
        <dbReference type="ARBA" id="ARBA00004479"/>
    </source>
</evidence>
<dbReference type="SUPFAM" id="SSF56112">
    <property type="entry name" value="Protein kinase-like (PK-like)"/>
    <property type="match status" value="1"/>
</dbReference>
<dbReference type="Gene3D" id="1.10.510.10">
    <property type="entry name" value="Transferase(Phosphotransferase) domain 1"/>
    <property type="match status" value="1"/>
</dbReference>
<dbReference type="FunFam" id="3.30.200.20:FF:000094">
    <property type="entry name" value="Serine/threonine-protein kinase receptor"/>
    <property type="match status" value="1"/>
</dbReference>
<keyword evidence="13" id="KW-0479">Metal-binding</keyword>
<dbReference type="GO" id="GO:0048179">
    <property type="term" value="C:activin receptor complex"/>
    <property type="evidence" value="ECO:0007669"/>
    <property type="project" value="TreeGrafter"/>
</dbReference>
<dbReference type="InterPro" id="IPR011009">
    <property type="entry name" value="Kinase-like_dom_sf"/>
</dbReference>
<keyword evidence="8 13" id="KW-0418">Kinase</keyword>
<dbReference type="PANTHER" id="PTHR23255:SF98">
    <property type="entry name" value="SERINE_THREONINE-PROTEIN KINASE RECEPTOR"/>
    <property type="match status" value="1"/>
</dbReference>
<protein>
    <recommendedName>
        <fullName evidence="13">Serine/threonine-protein kinase receptor</fullName>
        <ecNumber evidence="13">2.7.11.30</ecNumber>
    </recommendedName>
</protein>
<keyword evidence="12 13" id="KW-0675">Receptor</keyword>
<evidence type="ECO:0000256" key="13">
    <source>
        <dbReference type="RuleBase" id="RU361271"/>
    </source>
</evidence>
<keyword evidence="13" id="KW-0460">Magnesium</keyword>
<keyword evidence="4 13" id="KW-0808">Transferase</keyword>
<evidence type="ECO:0000256" key="6">
    <source>
        <dbReference type="ARBA" id="ARBA00022729"/>
    </source>
</evidence>
<dbReference type="GO" id="GO:0071363">
    <property type="term" value="P:cellular response to growth factor stimulus"/>
    <property type="evidence" value="ECO:0007669"/>
    <property type="project" value="TreeGrafter"/>
</dbReference>
<comment type="subcellular location">
    <subcellularLocation>
        <location evidence="1 13">Membrane</location>
        <topology evidence="1 13">Single-pass type I membrane protein</topology>
    </subcellularLocation>
</comment>
<dbReference type="InterPro" id="IPR000719">
    <property type="entry name" value="Prot_kinase_dom"/>
</dbReference>
<dbReference type="PROSITE" id="PS00108">
    <property type="entry name" value="PROTEIN_KINASE_ST"/>
    <property type="match status" value="1"/>
</dbReference>
<keyword evidence="7 13" id="KW-0547">Nucleotide-binding</keyword>
<reference evidence="15 16" key="1">
    <citation type="submission" date="2024-03" db="EMBL/GenBank/DDBJ databases">
        <title>Adaptation during the transition from Ophiocordyceps entomopathogen to insect associate is accompanied by gene loss and intensified selection.</title>
        <authorList>
            <person name="Ward C.M."/>
            <person name="Onetto C.A."/>
            <person name="Borneman A.R."/>
        </authorList>
    </citation>
    <scope>NUCLEOTIDE SEQUENCE [LARGE SCALE GENOMIC DNA]</scope>
    <source>
        <strain evidence="15">AWRI1</strain>
        <tissue evidence="15">Single Adult Female</tissue>
    </source>
</reference>
<dbReference type="EC" id="2.7.11.30" evidence="13"/>
<evidence type="ECO:0000256" key="8">
    <source>
        <dbReference type="ARBA" id="ARBA00022777"/>
    </source>
</evidence>